<gene>
    <name evidence="2" type="ORF">I41_01530</name>
</gene>
<keyword evidence="1" id="KW-1133">Transmembrane helix</keyword>
<keyword evidence="3" id="KW-1185">Reference proteome</keyword>
<evidence type="ECO:0000256" key="1">
    <source>
        <dbReference type="SAM" id="Phobius"/>
    </source>
</evidence>
<name>A0A517TRL8_9BACT</name>
<accession>A0A517TRL8</accession>
<reference evidence="2 3" key="1">
    <citation type="submission" date="2019-02" db="EMBL/GenBank/DDBJ databases">
        <title>Deep-cultivation of Planctomycetes and their phenomic and genomic characterization uncovers novel biology.</title>
        <authorList>
            <person name="Wiegand S."/>
            <person name="Jogler M."/>
            <person name="Boedeker C."/>
            <person name="Pinto D."/>
            <person name="Vollmers J."/>
            <person name="Rivas-Marin E."/>
            <person name="Kohn T."/>
            <person name="Peeters S.H."/>
            <person name="Heuer A."/>
            <person name="Rast P."/>
            <person name="Oberbeckmann S."/>
            <person name="Bunk B."/>
            <person name="Jeske O."/>
            <person name="Meyerdierks A."/>
            <person name="Storesund J.E."/>
            <person name="Kallscheuer N."/>
            <person name="Luecker S."/>
            <person name="Lage O.M."/>
            <person name="Pohl T."/>
            <person name="Merkel B.J."/>
            <person name="Hornburger P."/>
            <person name="Mueller R.-W."/>
            <person name="Bruemmer F."/>
            <person name="Labrenz M."/>
            <person name="Spormann A.M."/>
            <person name="Op den Camp H."/>
            <person name="Overmann J."/>
            <person name="Amann R."/>
            <person name="Jetten M.S.M."/>
            <person name="Mascher T."/>
            <person name="Medema M.H."/>
            <person name="Devos D.P."/>
            <person name="Kaster A.-K."/>
            <person name="Ovreas L."/>
            <person name="Rohde M."/>
            <person name="Galperin M.Y."/>
            <person name="Jogler C."/>
        </authorList>
    </citation>
    <scope>NUCLEOTIDE SEQUENCE [LARGE SCALE GENOMIC DNA]</scope>
    <source>
        <strain evidence="2 3">I41</strain>
    </source>
</reference>
<organism evidence="2 3">
    <name type="scientific">Lacipirellula limnantheis</name>
    <dbReference type="NCBI Taxonomy" id="2528024"/>
    <lineage>
        <taxon>Bacteria</taxon>
        <taxon>Pseudomonadati</taxon>
        <taxon>Planctomycetota</taxon>
        <taxon>Planctomycetia</taxon>
        <taxon>Pirellulales</taxon>
        <taxon>Lacipirellulaceae</taxon>
        <taxon>Lacipirellula</taxon>
    </lineage>
</organism>
<evidence type="ECO:0000313" key="2">
    <source>
        <dbReference type="EMBL" id="QDT70998.1"/>
    </source>
</evidence>
<dbReference type="RefSeq" id="WP_145430018.1">
    <property type="nucleotide sequence ID" value="NZ_CP036339.1"/>
</dbReference>
<dbReference type="EMBL" id="CP036339">
    <property type="protein sequence ID" value="QDT70998.1"/>
    <property type="molecule type" value="Genomic_DNA"/>
</dbReference>
<evidence type="ECO:0000313" key="3">
    <source>
        <dbReference type="Proteomes" id="UP000317909"/>
    </source>
</evidence>
<keyword evidence="1" id="KW-0472">Membrane</keyword>
<proteinExistence type="predicted"/>
<sequence>MRNLSFKDWMEVVAAIATAGGLLYLMYGDYFKRPLLEVSFVPKRDVTLQGNTPDPFIKGNSFARSIWIRICVVNRKVVESLRMRGRS</sequence>
<dbReference type="AlphaFoldDB" id="A0A517TRL8"/>
<feature type="transmembrane region" description="Helical" evidence="1">
    <location>
        <begin position="12"/>
        <end position="30"/>
    </location>
</feature>
<keyword evidence="1" id="KW-0812">Transmembrane</keyword>
<protein>
    <submittedName>
        <fullName evidence="2">Uncharacterized protein</fullName>
    </submittedName>
</protein>
<dbReference type="KEGG" id="llh:I41_01530"/>
<dbReference type="Proteomes" id="UP000317909">
    <property type="component" value="Chromosome"/>
</dbReference>